<dbReference type="InterPro" id="IPR005225">
    <property type="entry name" value="Small_GTP-bd"/>
</dbReference>
<dbReference type="PANTHER" id="PTHR43261:SF1">
    <property type="entry name" value="RIBOSOME-RELEASING FACTOR 2, MITOCHONDRIAL"/>
    <property type="match status" value="1"/>
</dbReference>
<evidence type="ECO:0000256" key="1">
    <source>
        <dbReference type="ARBA" id="ARBA00022741"/>
    </source>
</evidence>
<keyword evidence="1" id="KW-0547">Nucleotide-binding</keyword>
<dbReference type="Pfam" id="PF00679">
    <property type="entry name" value="EFG_C"/>
    <property type="match status" value="1"/>
</dbReference>
<dbReference type="SMART" id="SM00889">
    <property type="entry name" value="EFG_IV"/>
    <property type="match status" value="1"/>
</dbReference>
<dbReference type="Gene3D" id="3.30.70.870">
    <property type="entry name" value="Elongation Factor G (Translational Gtpase), domain 3"/>
    <property type="match status" value="1"/>
</dbReference>
<keyword evidence="3" id="KW-0342">GTP-binding</keyword>
<dbReference type="AlphaFoldDB" id="A0A7I8DLD8"/>
<dbReference type="SUPFAM" id="SSF50447">
    <property type="entry name" value="Translation proteins"/>
    <property type="match status" value="1"/>
</dbReference>
<organism evidence="5 6">
    <name type="scientific">Anaerocolumna chitinilytica</name>
    <dbReference type="NCBI Taxonomy" id="1727145"/>
    <lineage>
        <taxon>Bacteria</taxon>
        <taxon>Bacillati</taxon>
        <taxon>Bacillota</taxon>
        <taxon>Clostridia</taxon>
        <taxon>Lachnospirales</taxon>
        <taxon>Lachnospiraceae</taxon>
        <taxon>Anaerocolumna</taxon>
    </lineage>
</organism>
<feature type="domain" description="Tr-type G" evidence="4">
    <location>
        <begin position="1"/>
        <end position="248"/>
    </location>
</feature>
<protein>
    <submittedName>
        <fullName evidence="5">Tetracycline resistance protein TetQ</fullName>
    </submittedName>
</protein>
<dbReference type="NCBIfam" id="TIGR00231">
    <property type="entry name" value="small_GTP"/>
    <property type="match status" value="1"/>
</dbReference>
<dbReference type="GO" id="GO:0006412">
    <property type="term" value="P:translation"/>
    <property type="evidence" value="ECO:0007669"/>
    <property type="project" value="UniProtKB-KW"/>
</dbReference>
<dbReference type="CDD" id="cd04168">
    <property type="entry name" value="TetM_like"/>
    <property type="match status" value="1"/>
</dbReference>
<dbReference type="RefSeq" id="WP_185259530.1">
    <property type="nucleotide sequence ID" value="NZ_AP023368.1"/>
</dbReference>
<dbReference type="Proteomes" id="UP000515703">
    <property type="component" value="Chromosome"/>
</dbReference>
<evidence type="ECO:0000259" key="4">
    <source>
        <dbReference type="PROSITE" id="PS51722"/>
    </source>
</evidence>
<evidence type="ECO:0000313" key="5">
    <source>
        <dbReference type="EMBL" id="BCJ99263.1"/>
    </source>
</evidence>
<evidence type="ECO:0000256" key="3">
    <source>
        <dbReference type="ARBA" id="ARBA00023134"/>
    </source>
</evidence>
<dbReference type="EMBL" id="AP023368">
    <property type="protein sequence ID" value="BCJ99263.1"/>
    <property type="molecule type" value="Genomic_DNA"/>
</dbReference>
<dbReference type="KEGG" id="acht:bsdcttw_23040"/>
<dbReference type="PRINTS" id="PR00315">
    <property type="entry name" value="ELONGATNFCT"/>
</dbReference>
<evidence type="ECO:0000256" key="2">
    <source>
        <dbReference type="ARBA" id="ARBA00022917"/>
    </source>
</evidence>
<dbReference type="SUPFAM" id="SSF54211">
    <property type="entry name" value="Ribosomal protein S5 domain 2-like"/>
    <property type="match status" value="1"/>
</dbReference>
<dbReference type="GO" id="GO:0032790">
    <property type="term" value="P:ribosome disassembly"/>
    <property type="evidence" value="ECO:0007669"/>
    <property type="project" value="TreeGrafter"/>
</dbReference>
<name>A0A7I8DLD8_9FIRM</name>
<dbReference type="InterPro" id="IPR027417">
    <property type="entry name" value="P-loop_NTPase"/>
</dbReference>
<gene>
    <name evidence="5" type="primary">tetQ</name>
    <name evidence="5" type="ORF">bsdcttw_23040</name>
</gene>
<dbReference type="GO" id="GO:0005525">
    <property type="term" value="F:GTP binding"/>
    <property type="evidence" value="ECO:0007669"/>
    <property type="project" value="UniProtKB-KW"/>
</dbReference>
<dbReference type="Pfam" id="PF00009">
    <property type="entry name" value="GTP_EFTU"/>
    <property type="match status" value="1"/>
</dbReference>
<dbReference type="InterPro" id="IPR000640">
    <property type="entry name" value="EFG_V-like"/>
</dbReference>
<keyword evidence="2" id="KW-0648">Protein biosynthesis</keyword>
<dbReference type="Pfam" id="PF14492">
    <property type="entry name" value="EFG_III"/>
    <property type="match status" value="1"/>
</dbReference>
<dbReference type="PRINTS" id="PR01037">
    <property type="entry name" value="TCRTETOQM"/>
</dbReference>
<dbReference type="Pfam" id="PF03764">
    <property type="entry name" value="EFG_IV"/>
    <property type="match status" value="1"/>
</dbReference>
<dbReference type="GO" id="GO:0003924">
    <property type="term" value="F:GTPase activity"/>
    <property type="evidence" value="ECO:0007669"/>
    <property type="project" value="InterPro"/>
</dbReference>
<dbReference type="InterPro" id="IPR009000">
    <property type="entry name" value="Transl_B-barrel_sf"/>
</dbReference>
<dbReference type="Gene3D" id="3.40.50.300">
    <property type="entry name" value="P-loop containing nucleotide triphosphate hydrolases"/>
    <property type="match status" value="1"/>
</dbReference>
<dbReference type="InterPro" id="IPR041095">
    <property type="entry name" value="EFG_II"/>
</dbReference>
<dbReference type="InterPro" id="IPR000795">
    <property type="entry name" value="T_Tr_GTP-bd_dom"/>
</dbReference>
<accession>A0A7I8DLD8</accession>
<dbReference type="Gene3D" id="3.30.230.10">
    <property type="match status" value="1"/>
</dbReference>
<evidence type="ECO:0000313" key="6">
    <source>
        <dbReference type="Proteomes" id="UP000515703"/>
    </source>
</evidence>
<dbReference type="InterPro" id="IPR020568">
    <property type="entry name" value="Ribosomal_Su5_D2-typ_SF"/>
</dbReference>
<dbReference type="InterPro" id="IPR035647">
    <property type="entry name" value="EFG_III/V"/>
</dbReference>
<dbReference type="SUPFAM" id="SSF52540">
    <property type="entry name" value="P-loop containing nucleoside triphosphate hydrolases"/>
    <property type="match status" value="1"/>
</dbReference>
<dbReference type="SUPFAM" id="SSF54980">
    <property type="entry name" value="EF-G C-terminal domain-like"/>
    <property type="match status" value="2"/>
</dbReference>
<sequence>MNILNIGIMAHVDAGKTTVTEGFLYHSGIKNSMGNVDNGTTTTDSMELEKKRGMTIRSATVSFMIGEIKINLIDTPGHMDFIAEVERSLSVLDGVILVISAREGVQPQTRAIFNKLKQMKIPVIFFVNKIDRIGVNLEEIYQQMRQQLTENFLLMQKVIYQYGAAEQSFEIIEKSYDEPDMAEQIILHSEKLLDKYMKEEMITADDYEKVIRSRNRYGKLYPVYHGTALWDIGITKLMEAIGKWFVPRICNNKDLSAYVYKVLFDEHKHKLIFLRVFSGELVLREHILVERDQQEMVVRNLFGLENGKLVPKNKVQDGDVAVITDARELVCGDWIGGRTKLALNKQTEPLLQVGIRPIPAAARRELLEALQILTIEDPYLDLNIDEETEEIKLKLFGNLQKEILQALLLERFHLETEFDSAITVKKDKPIDQITCIVPINSPSNLLRAGVGLTLEPLEEGSGFFYETQVSYGDLTKSFQNGVKEGVEKGIRKGLRGEVVDTKVTFLYSDYCSVTSTPADFRKLAEKVVYQALNSIGVKTMEPVMNFILTAPQGCEKKIMTELVRMNALMEETKYTQTEMIITGKVTLEASKDFSVVLFTLTEGRGIFETSFWQYREEGKLYNSEKY</sequence>
<dbReference type="InterPro" id="IPR005517">
    <property type="entry name" value="Transl_elong_EFG/EF2_IV"/>
</dbReference>
<keyword evidence="6" id="KW-1185">Reference proteome</keyword>
<reference evidence="5 6" key="1">
    <citation type="submission" date="2020-08" db="EMBL/GenBank/DDBJ databases">
        <title>Draft genome sequencing of an Anaerocolumna strain isolated from anoxic soil subjected to BSD treatment.</title>
        <authorList>
            <person name="Uek A."/>
            <person name="Tonouchi A."/>
        </authorList>
    </citation>
    <scope>NUCLEOTIDE SEQUENCE [LARGE SCALE GENOMIC DNA]</scope>
    <source>
        <strain evidence="5 6">CTTW</strain>
    </source>
</reference>
<dbReference type="PANTHER" id="PTHR43261">
    <property type="entry name" value="TRANSLATION ELONGATION FACTOR G-RELATED"/>
    <property type="match status" value="1"/>
</dbReference>
<dbReference type="Gene3D" id="2.40.30.10">
    <property type="entry name" value="Translation factors"/>
    <property type="match status" value="1"/>
</dbReference>
<reference evidence="5 6" key="2">
    <citation type="submission" date="2020-08" db="EMBL/GenBank/DDBJ databases">
        <authorList>
            <person name="Ueki A."/>
            <person name="Tonouchi A."/>
        </authorList>
    </citation>
    <scope>NUCLEOTIDE SEQUENCE [LARGE SCALE GENOMIC DNA]</scope>
    <source>
        <strain evidence="5 6">CTTW</strain>
    </source>
</reference>
<dbReference type="Gene3D" id="3.30.70.240">
    <property type="match status" value="1"/>
</dbReference>
<dbReference type="InterPro" id="IPR014721">
    <property type="entry name" value="Ribsml_uS5_D2-typ_fold_subgr"/>
</dbReference>
<proteinExistence type="predicted"/>
<dbReference type="InterPro" id="IPR031157">
    <property type="entry name" value="G_TR_CS"/>
</dbReference>
<dbReference type="PROSITE" id="PS00301">
    <property type="entry name" value="G_TR_1"/>
    <property type="match status" value="1"/>
</dbReference>
<dbReference type="PROSITE" id="PS51722">
    <property type="entry name" value="G_TR_2"/>
    <property type="match status" value="1"/>
</dbReference>